<evidence type="ECO:0000313" key="7">
    <source>
        <dbReference type="EMBL" id="KIL70835.1"/>
    </source>
</evidence>
<evidence type="ECO:0000313" key="8">
    <source>
        <dbReference type="Proteomes" id="UP000054549"/>
    </source>
</evidence>
<feature type="transmembrane region" description="Helical" evidence="6">
    <location>
        <begin position="331"/>
        <end position="355"/>
    </location>
</feature>
<dbReference type="Pfam" id="PF05653">
    <property type="entry name" value="Mg_trans_NIPA"/>
    <property type="match status" value="2"/>
</dbReference>
<organism evidence="7 8">
    <name type="scientific">Amanita muscaria (strain Koide BX008)</name>
    <dbReference type="NCBI Taxonomy" id="946122"/>
    <lineage>
        <taxon>Eukaryota</taxon>
        <taxon>Fungi</taxon>
        <taxon>Dikarya</taxon>
        <taxon>Basidiomycota</taxon>
        <taxon>Agaricomycotina</taxon>
        <taxon>Agaricomycetes</taxon>
        <taxon>Agaricomycetidae</taxon>
        <taxon>Agaricales</taxon>
        <taxon>Pluteineae</taxon>
        <taxon>Amanitaceae</taxon>
        <taxon>Amanita</taxon>
    </lineage>
</organism>
<dbReference type="OrthoDB" id="2504919at2759"/>
<feature type="compositionally biased region" description="Basic and acidic residues" evidence="5">
    <location>
        <begin position="380"/>
        <end position="399"/>
    </location>
</feature>
<protein>
    <submittedName>
        <fullName evidence="7">Uncharacterized protein</fullName>
    </submittedName>
</protein>
<evidence type="ECO:0000256" key="5">
    <source>
        <dbReference type="SAM" id="MobiDB-lite"/>
    </source>
</evidence>
<dbReference type="EMBL" id="KN818223">
    <property type="protein sequence ID" value="KIL70835.1"/>
    <property type="molecule type" value="Genomic_DNA"/>
</dbReference>
<dbReference type="GO" id="GO:0016020">
    <property type="term" value="C:membrane"/>
    <property type="evidence" value="ECO:0007669"/>
    <property type="project" value="UniProtKB-SubCell"/>
</dbReference>
<sequence>MTNIALGISIGLIACCVQSLGLTIQRKSHVLDQSLPPHLQTVEYRRPLWLLGFAIFITSNIIGSFVQIASLPVVILAPLGAVSLLWNAFFARIILGDVFSPWLVLGTLLIAGGAVLIAMFGIVPEQTRSIEDLLELFRRPTFVAYFAILGATVVICLAITHLVDYSLARRHLLTTTLPNTSTISLATNGIEAVATEQTPLLDPKTTPPSRGSLFAKLQSKYNADDLGKLNHTRLLVALSYASFSGILSGMCLLFAKSGIELLLLTVKGNNQFWRWEAWLLILGLVVFALLQMWYLQKALIFAGPTHVCPCAFCFYNLSSIVNGLVYFDQFWLIPIVHLILVSIGIVVLLAGVWVVSIQAGPSEDTIEESEASNTSSAEEECQHQEERPRIGAPRMERNSLSESDAIPNIIPELAEDLWQGGQDTRRIASHSYTSRQMLPPKHPLYRRTSIQLSTDAPLNGVGTGFQIGLSPMSPGFEIVPSGRRRRTTLLEGEVRDRAERRRTVSESDGMERQLPADWVVGKGKSVARVWNWKWW</sequence>
<dbReference type="PANTHER" id="PTHR12570:SF86">
    <property type="entry name" value="ADR321CP"/>
    <property type="match status" value="1"/>
</dbReference>
<feature type="transmembrane region" description="Helical" evidence="6">
    <location>
        <begin position="6"/>
        <end position="24"/>
    </location>
</feature>
<dbReference type="AlphaFoldDB" id="A0A0C2T4J9"/>
<reference evidence="7 8" key="1">
    <citation type="submission" date="2014-04" db="EMBL/GenBank/DDBJ databases">
        <title>Evolutionary Origins and Diversification of the Mycorrhizal Mutualists.</title>
        <authorList>
            <consortium name="DOE Joint Genome Institute"/>
            <consortium name="Mycorrhizal Genomics Consortium"/>
            <person name="Kohler A."/>
            <person name="Kuo A."/>
            <person name="Nagy L.G."/>
            <person name="Floudas D."/>
            <person name="Copeland A."/>
            <person name="Barry K.W."/>
            <person name="Cichocki N."/>
            <person name="Veneault-Fourrey C."/>
            <person name="LaButti K."/>
            <person name="Lindquist E.A."/>
            <person name="Lipzen A."/>
            <person name="Lundell T."/>
            <person name="Morin E."/>
            <person name="Murat C."/>
            <person name="Riley R."/>
            <person name="Ohm R."/>
            <person name="Sun H."/>
            <person name="Tunlid A."/>
            <person name="Henrissat B."/>
            <person name="Grigoriev I.V."/>
            <person name="Hibbett D.S."/>
            <person name="Martin F."/>
        </authorList>
    </citation>
    <scope>NUCLEOTIDE SEQUENCE [LARGE SCALE GENOMIC DNA]</scope>
    <source>
        <strain evidence="7 8">Koide BX008</strain>
    </source>
</reference>
<evidence type="ECO:0000256" key="3">
    <source>
        <dbReference type="ARBA" id="ARBA00022989"/>
    </source>
</evidence>
<dbReference type="InParanoid" id="A0A0C2T4J9"/>
<feature type="transmembrane region" description="Helical" evidence="6">
    <location>
        <begin position="142"/>
        <end position="163"/>
    </location>
</feature>
<dbReference type="Proteomes" id="UP000054549">
    <property type="component" value="Unassembled WGS sequence"/>
</dbReference>
<accession>A0A0C2T4J9</accession>
<keyword evidence="4 6" id="KW-0472">Membrane</keyword>
<dbReference type="InterPro" id="IPR037185">
    <property type="entry name" value="EmrE-like"/>
</dbReference>
<gene>
    <name evidence="7" type="ORF">M378DRAFT_6734</name>
</gene>
<comment type="subcellular location">
    <subcellularLocation>
        <location evidence="1">Membrane</location>
        <topology evidence="1">Multi-pass membrane protein</topology>
    </subcellularLocation>
</comment>
<dbReference type="PANTHER" id="PTHR12570">
    <property type="match status" value="1"/>
</dbReference>
<feature type="transmembrane region" description="Helical" evidence="6">
    <location>
        <begin position="275"/>
        <end position="295"/>
    </location>
</feature>
<dbReference type="GO" id="GO:0015095">
    <property type="term" value="F:magnesium ion transmembrane transporter activity"/>
    <property type="evidence" value="ECO:0007669"/>
    <property type="project" value="InterPro"/>
</dbReference>
<keyword evidence="2 6" id="KW-0812">Transmembrane</keyword>
<dbReference type="HOGENOM" id="CLU_011406_0_0_1"/>
<feature type="transmembrane region" description="Helical" evidence="6">
    <location>
        <begin position="48"/>
        <end position="69"/>
    </location>
</feature>
<feature type="transmembrane region" description="Helical" evidence="6">
    <location>
        <begin position="102"/>
        <end position="122"/>
    </location>
</feature>
<dbReference type="SUPFAM" id="SSF103481">
    <property type="entry name" value="Multidrug resistance efflux transporter EmrE"/>
    <property type="match status" value="1"/>
</dbReference>
<keyword evidence="3 6" id="KW-1133">Transmembrane helix</keyword>
<proteinExistence type="predicted"/>
<evidence type="ECO:0000256" key="2">
    <source>
        <dbReference type="ARBA" id="ARBA00022692"/>
    </source>
</evidence>
<feature type="transmembrane region" description="Helical" evidence="6">
    <location>
        <begin position="234"/>
        <end position="255"/>
    </location>
</feature>
<dbReference type="InterPro" id="IPR008521">
    <property type="entry name" value="Mg_trans_NIPA"/>
</dbReference>
<evidence type="ECO:0000256" key="6">
    <source>
        <dbReference type="SAM" id="Phobius"/>
    </source>
</evidence>
<feature type="region of interest" description="Disordered" evidence="5">
    <location>
        <begin position="365"/>
        <end position="401"/>
    </location>
</feature>
<keyword evidence="8" id="KW-1185">Reference proteome</keyword>
<evidence type="ECO:0000256" key="1">
    <source>
        <dbReference type="ARBA" id="ARBA00004141"/>
    </source>
</evidence>
<name>A0A0C2T4J9_AMAMK</name>
<dbReference type="STRING" id="946122.A0A0C2T4J9"/>
<feature type="transmembrane region" description="Helical" evidence="6">
    <location>
        <begin position="307"/>
        <end position="325"/>
    </location>
</feature>
<feature type="transmembrane region" description="Helical" evidence="6">
    <location>
        <begin position="75"/>
        <end position="95"/>
    </location>
</feature>
<evidence type="ECO:0000256" key="4">
    <source>
        <dbReference type="ARBA" id="ARBA00023136"/>
    </source>
</evidence>